<dbReference type="InterPro" id="IPR029055">
    <property type="entry name" value="Ntn_hydrolases_N"/>
</dbReference>
<dbReference type="EMBL" id="VBZC01000040">
    <property type="protein sequence ID" value="TLS42516.1"/>
    <property type="molecule type" value="Genomic_DNA"/>
</dbReference>
<dbReference type="PROSITE" id="PS51476">
    <property type="entry name" value="PROTEASOME_BETA_2"/>
    <property type="match status" value="1"/>
</dbReference>
<keyword evidence="4 9" id="KW-0888">Threonine protease</keyword>
<dbReference type="UniPathway" id="UPA00997"/>
<comment type="pathway">
    <text evidence="9">Protein degradation; proteasomal Pup-dependent pathway.</text>
</comment>
<evidence type="ECO:0000256" key="6">
    <source>
        <dbReference type="ARBA" id="ARBA00022813"/>
    </source>
</evidence>
<keyword evidence="7 9" id="KW-0647">Proteasome</keyword>
<evidence type="ECO:0000256" key="3">
    <source>
        <dbReference type="ARBA" id="ARBA00022670"/>
    </source>
</evidence>
<dbReference type="GO" id="GO:0019774">
    <property type="term" value="C:proteasome core complex, beta-subunit complex"/>
    <property type="evidence" value="ECO:0007669"/>
    <property type="project" value="UniProtKB-UniRule"/>
</dbReference>
<evidence type="ECO:0000256" key="10">
    <source>
        <dbReference type="NCBIfam" id="TIGR03690"/>
    </source>
</evidence>
<comment type="caution">
    <text evidence="13">The sequence shown here is derived from an EMBL/GenBank/DDBJ whole genome shotgun (WGS) entry which is preliminary data.</text>
</comment>
<dbReference type="GO" id="GO:0004298">
    <property type="term" value="F:threonine-type endopeptidase activity"/>
    <property type="evidence" value="ECO:0007669"/>
    <property type="project" value="UniProtKB-UniRule"/>
</dbReference>
<feature type="compositionally biased region" description="Basic and acidic residues" evidence="12">
    <location>
        <begin position="266"/>
        <end position="288"/>
    </location>
</feature>
<feature type="propeptide" id="PRO_5024518747" description="Removed in mature form; by autocatalysis" evidence="9">
    <location>
        <begin position="1"/>
        <end position="65"/>
    </location>
</feature>
<dbReference type="GO" id="GO:0010498">
    <property type="term" value="P:proteasomal protein catabolic process"/>
    <property type="evidence" value="ECO:0007669"/>
    <property type="project" value="UniProtKB-UniRule"/>
</dbReference>
<feature type="active site" description="Nucleophile" evidence="9 11">
    <location>
        <position position="66"/>
    </location>
</feature>
<protein>
    <recommendedName>
        <fullName evidence="9 10">Proteasome subunit beta</fullName>
        <ecNumber evidence="9 10">3.4.25.1</ecNumber>
    </recommendedName>
    <alternativeName>
        <fullName evidence="9">20S proteasome beta subunit</fullName>
    </alternativeName>
    <alternativeName>
        <fullName evidence="9">Proteasome core protein PrcB</fullName>
    </alternativeName>
</protein>
<evidence type="ECO:0000256" key="5">
    <source>
        <dbReference type="ARBA" id="ARBA00022801"/>
    </source>
</evidence>
<dbReference type="InterPro" id="IPR001353">
    <property type="entry name" value="Proteasome_sua/b"/>
</dbReference>
<name>A0A5R9FK68_9ACTN</name>
<feature type="chain" id="PRO_5024518748" description="Proteasome subunit beta" evidence="9">
    <location>
        <begin position="66"/>
        <end position="296"/>
    </location>
</feature>
<comment type="function">
    <text evidence="9">Component of the proteasome core, a large protease complex with broad specificity involved in protein degradation.</text>
</comment>
<organism evidence="13 14">
    <name type="scientific">Streptomyces montanus</name>
    <dbReference type="NCBI Taxonomy" id="2580423"/>
    <lineage>
        <taxon>Bacteria</taxon>
        <taxon>Bacillati</taxon>
        <taxon>Actinomycetota</taxon>
        <taxon>Actinomycetes</taxon>
        <taxon>Kitasatosporales</taxon>
        <taxon>Streptomycetaceae</taxon>
        <taxon>Streptomyces</taxon>
    </lineage>
</organism>
<dbReference type="NCBIfam" id="TIGR03690">
    <property type="entry name" value="20S_bact_beta"/>
    <property type="match status" value="1"/>
</dbReference>
<evidence type="ECO:0000256" key="12">
    <source>
        <dbReference type="SAM" id="MobiDB-lite"/>
    </source>
</evidence>
<keyword evidence="8 9" id="KW-0865">Zymogen</keyword>
<evidence type="ECO:0000256" key="1">
    <source>
        <dbReference type="ARBA" id="ARBA00001198"/>
    </source>
</evidence>
<reference evidence="13 14" key="1">
    <citation type="submission" date="2019-05" db="EMBL/GenBank/DDBJ databases">
        <title>Streptomyces sp. NEAU-C151, a novel actinomycete isolated from soil.</title>
        <authorList>
            <person name="Han L."/>
            <person name="Jiang H."/>
        </authorList>
    </citation>
    <scope>NUCLEOTIDE SEQUENCE [LARGE SCALE GENOMIC DNA]</scope>
    <source>
        <strain evidence="13 14">NEAU-C151</strain>
    </source>
</reference>
<dbReference type="PRINTS" id="PR00141">
    <property type="entry name" value="PROTEASOME"/>
</dbReference>
<evidence type="ECO:0000313" key="13">
    <source>
        <dbReference type="EMBL" id="TLS42516.1"/>
    </source>
</evidence>
<feature type="region of interest" description="Disordered" evidence="12">
    <location>
        <begin position="266"/>
        <end position="296"/>
    </location>
</feature>
<keyword evidence="6 9" id="KW-0068">Autocatalytic cleavage</keyword>
<gene>
    <name evidence="9 13" type="primary">prcB</name>
    <name evidence="13" type="ORF">FE633_30725</name>
</gene>
<dbReference type="EC" id="3.4.25.1" evidence="9 10"/>
<dbReference type="InterPro" id="IPR000243">
    <property type="entry name" value="Pept_T1A_subB"/>
</dbReference>
<dbReference type="PANTHER" id="PTHR32194:SF0">
    <property type="entry name" value="ATP-DEPENDENT PROTEASE SUBUNIT HSLV"/>
    <property type="match status" value="1"/>
</dbReference>
<comment type="similarity">
    <text evidence="9">Belongs to the peptidase T1B family.</text>
</comment>
<dbReference type="SUPFAM" id="SSF56235">
    <property type="entry name" value="N-terminal nucleophile aminohydrolases (Ntn hydrolases)"/>
    <property type="match status" value="1"/>
</dbReference>
<keyword evidence="14" id="KW-1185">Reference proteome</keyword>
<dbReference type="PANTHER" id="PTHR32194">
    <property type="entry name" value="METALLOPROTEASE TLDD"/>
    <property type="match status" value="1"/>
</dbReference>
<evidence type="ECO:0000256" key="9">
    <source>
        <dbReference type="HAMAP-Rule" id="MF_02113"/>
    </source>
</evidence>
<dbReference type="Pfam" id="PF00227">
    <property type="entry name" value="Proteasome"/>
    <property type="match status" value="1"/>
</dbReference>
<comment type="activity regulation">
    <text evidence="9">The formation of the proteasomal ATPase ARC-20S proteasome complex, likely via the docking of the C-termini of ARC into the intersubunit pockets in the alpha-rings, may trigger opening of the gate for substrate entry. Interconversion between the open-gate and close-gate conformations leads to a dynamic regulation of the 20S proteasome proteolysis activity.</text>
</comment>
<evidence type="ECO:0000256" key="2">
    <source>
        <dbReference type="ARBA" id="ARBA00022490"/>
    </source>
</evidence>
<dbReference type="GO" id="GO:0019941">
    <property type="term" value="P:modification-dependent protein catabolic process"/>
    <property type="evidence" value="ECO:0007669"/>
    <property type="project" value="UniProtKB-UniRule"/>
</dbReference>
<evidence type="ECO:0000256" key="8">
    <source>
        <dbReference type="ARBA" id="ARBA00023145"/>
    </source>
</evidence>
<dbReference type="Proteomes" id="UP000305906">
    <property type="component" value="Unassembled WGS sequence"/>
</dbReference>
<dbReference type="CDD" id="cd01906">
    <property type="entry name" value="proteasome_protease_HslV"/>
    <property type="match status" value="1"/>
</dbReference>
<dbReference type="InterPro" id="IPR023333">
    <property type="entry name" value="Proteasome_suB-type"/>
</dbReference>
<comment type="subunit">
    <text evidence="9">The 20S proteasome core is composed of 14 alpha and 14 beta subunits that assemble into four stacked heptameric rings, resulting in a barrel-shaped structure. The two inner rings, each composed of seven catalytic beta subunits, are sandwiched by two outer rings, each composed of seven alpha subunits. The catalytic chamber with the active sites is on the inside of the barrel. Has a gated structure, the ends of the cylinder being occluded by the N-termini of the alpha-subunits. Is capped by the proteasome-associated ATPase, ARC.</text>
</comment>
<evidence type="ECO:0000313" key="14">
    <source>
        <dbReference type="Proteomes" id="UP000305906"/>
    </source>
</evidence>
<keyword evidence="3 9" id="KW-0645">Protease</keyword>
<comment type="catalytic activity">
    <reaction evidence="1 9">
        <text>Cleavage of peptide bonds with very broad specificity.</text>
        <dbReference type="EC" id="3.4.25.1"/>
    </reaction>
</comment>
<proteinExistence type="inferred from homology"/>
<dbReference type="Gene3D" id="3.60.20.10">
    <property type="entry name" value="Glutamine Phosphoribosylpyrophosphate, subunit 1, domain 1"/>
    <property type="match status" value="1"/>
</dbReference>
<sequence length="296" mass="32049">MHAHTTEGECDVARNEIGGRLGEEFLSPGSSSFTEFLTAHRPDMLSTRRILPEGARAAPDQFPHGTTVLALTYRDGVMIAGDRRATMGNLIAQRDLEKVHPADDYTAVAFAGTVGLAVDMVKLYQVELTHFEKIEGIPMTLNAKATRLAGMIRQNLGQAMQGLAVVPLLVGYDDKAPDGENGRIFSFDVTGGPYEKPGFHAEGSGSPYARGALKKLFREGMSRREAALAALQALYDAADDDSATGGPDISRRIFPIVSVITEEGFERLPESETEELSREMVEQRRSRPDGPTAAAL</sequence>
<accession>A0A5R9FK68</accession>
<keyword evidence="5 9" id="KW-0378">Hydrolase</keyword>
<evidence type="ECO:0000256" key="11">
    <source>
        <dbReference type="PIRSR" id="PIRSR600243-1"/>
    </source>
</evidence>
<evidence type="ECO:0000256" key="7">
    <source>
        <dbReference type="ARBA" id="ARBA00022942"/>
    </source>
</evidence>
<dbReference type="GO" id="GO:0005737">
    <property type="term" value="C:cytoplasm"/>
    <property type="evidence" value="ECO:0007669"/>
    <property type="project" value="UniProtKB-SubCell"/>
</dbReference>
<keyword evidence="2 9" id="KW-0963">Cytoplasm</keyword>
<dbReference type="InterPro" id="IPR022483">
    <property type="entry name" value="PSB_actinobac"/>
</dbReference>
<comment type="subcellular location">
    <subcellularLocation>
        <location evidence="9">Cytoplasm</location>
    </subcellularLocation>
</comment>
<dbReference type="HAMAP" id="MF_02113_B">
    <property type="entry name" value="Proteasome_B_B"/>
    <property type="match status" value="1"/>
</dbReference>
<dbReference type="AlphaFoldDB" id="A0A5R9FK68"/>
<evidence type="ECO:0000256" key="4">
    <source>
        <dbReference type="ARBA" id="ARBA00022698"/>
    </source>
</evidence>